<keyword evidence="3" id="KW-0548">Nucleotidyltransferase</keyword>
<dbReference type="InterPro" id="IPR003390">
    <property type="entry name" value="DNA_integrity_scan_DisA_N"/>
</dbReference>
<dbReference type="AlphaFoldDB" id="A0A917GYX4"/>
<dbReference type="InterPro" id="IPR053472">
    <property type="entry name" value="DAC_CdaS-like"/>
</dbReference>
<evidence type="ECO:0000256" key="2">
    <source>
        <dbReference type="ARBA" id="ARBA00022679"/>
    </source>
</evidence>
<dbReference type="GO" id="GO:0005524">
    <property type="term" value="F:ATP binding"/>
    <property type="evidence" value="ECO:0007669"/>
    <property type="project" value="UniProtKB-KW"/>
</dbReference>
<dbReference type="NCBIfam" id="NF038328">
    <property type="entry name" value="c-di-AMP_CdaS"/>
    <property type="match status" value="1"/>
</dbReference>
<dbReference type="EMBL" id="BMHY01000002">
    <property type="protein sequence ID" value="GGG61904.1"/>
    <property type="molecule type" value="Genomic_DNA"/>
</dbReference>
<sequence>MKQSFVDLFHRLDEENNDCMLNEFEQIKNKVVELESLAAAYYLRCFLSNYTNKFVELSTTVRHLSQRRHGALLVVQRKDPVLPLITRGVHLNAELTPSLLETIFVPGGPLHDGAVFLSEDRIVSAGNVLPLAVVETGERKLGTRHRAAMGLTERSDALVLVVSEETGQSSFSVEGKLYPFAAY</sequence>
<dbReference type="Pfam" id="PF10372">
    <property type="entry name" value="CdaS_N"/>
    <property type="match status" value="1"/>
</dbReference>
<evidence type="ECO:0000256" key="5">
    <source>
        <dbReference type="ARBA" id="ARBA00022840"/>
    </source>
</evidence>
<evidence type="ECO:0000256" key="3">
    <source>
        <dbReference type="ARBA" id="ARBA00022695"/>
    </source>
</evidence>
<dbReference type="PANTHER" id="PTHR34185:SF2">
    <property type="entry name" value="CYCLIC DI-AMP SYNTHASE CDAS"/>
    <property type="match status" value="1"/>
</dbReference>
<dbReference type="InterPro" id="IPR050338">
    <property type="entry name" value="DisA"/>
</dbReference>
<reference evidence="7 8" key="1">
    <citation type="journal article" date="2014" name="Int. J. Syst. Evol. Microbiol.">
        <title>Complete genome sequence of Corynebacterium casei LMG S-19264T (=DSM 44701T), isolated from a smear-ripened cheese.</title>
        <authorList>
            <consortium name="US DOE Joint Genome Institute (JGI-PGF)"/>
            <person name="Walter F."/>
            <person name="Albersmeier A."/>
            <person name="Kalinowski J."/>
            <person name="Ruckert C."/>
        </authorList>
    </citation>
    <scope>NUCLEOTIDE SEQUENCE [LARGE SCALE GENOMIC DNA]</scope>
    <source>
        <strain evidence="7 8">CGMCC 1.15286</strain>
    </source>
</reference>
<accession>A0A917GYX4</accession>
<dbReference type="GO" id="GO:0004016">
    <property type="term" value="F:adenylate cyclase activity"/>
    <property type="evidence" value="ECO:0007669"/>
    <property type="project" value="TreeGrafter"/>
</dbReference>
<keyword evidence="4" id="KW-0547">Nucleotide-binding</keyword>
<gene>
    <name evidence="7" type="ORF">GCM10010918_14390</name>
</gene>
<evidence type="ECO:0000259" key="6">
    <source>
        <dbReference type="PROSITE" id="PS51794"/>
    </source>
</evidence>
<dbReference type="GO" id="GO:0106408">
    <property type="term" value="F:diadenylate cyclase activity"/>
    <property type="evidence" value="ECO:0007669"/>
    <property type="project" value="UniProtKB-EC"/>
</dbReference>
<dbReference type="Pfam" id="PF02457">
    <property type="entry name" value="DAC"/>
    <property type="match status" value="1"/>
</dbReference>
<protein>
    <recommendedName>
        <fullName evidence="6">DAC domain-containing protein</fullName>
    </recommendedName>
</protein>
<evidence type="ECO:0000313" key="8">
    <source>
        <dbReference type="Proteomes" id="UP000600247"/>
    </source>
</evidence>
<dbReference type="Proteomes" id="UP000600247">
    <property type="component" value="Unassembled WGS sequence"/>
</dbReference>
<name>A0A917GYX4_9BACL</name>
<dbReference type="PANTHER" id="PTHR34185">
    <property type="entry name" value="DIADENYLATE CYCLASE"/>
    <property type="match status" value="1"/>
</dbReference>
<evidence type="ECO:0000256" key="4">
    <source>
        <dbReference type="ARBA" id="ARBA00022741"/>
    </source>
</evidence>
<dbReference type="InterPro" id="IPR019457">
    <property type="entry name" value="CdaS_N"/>
</dbReference>
<comment type="caution">
    <text evidence="7">The sequence shown here is derived from an EMBL/GenBank/DDBJ whole genome shotgun (WGS) entry which is preliminary data.</text>
</comment>
<dbReference type="SUPFAM" id="SSF143597">
    <property type="entry name" value="YojJ-like"/>
    <property type="match status" value="1"/>
</dbReference>
<keyword evidence="2" id="KW-0808">Transferase</keyword>
<feature type="domain" description="DAC" evidence="6">
    <location>
        <begin position="40"/>
        <end position="183"/>
    </location>
</feature>
<comment type="catalytic activity">
    <reaction evidence="1">
        <text>2 ATP = 3',3'-c-di-AMP + 2 diphosphate</text>
        <dbReference type="Rhea" id="RHEA:35655"/>
        <dbReference type="ChEBI" id="CHEBI:30616"/>
        <dbReference type="ChEBI" id="CHEBI:33019"/>
        <dbReference type="ChEBI" id="CHEBI:71500"/>
        <dbReference type="EC" id="2.7.7.85"/>
    </reaction>
</comment>
<proteinExistence type="predicted"/>
<dbReference type="Gene3D" id="1.10.287.770">
    <property type="entry name" value="YojJ-like"/>
    <property type="match status" value="1"/>
</dbReference>
<keyword evidence="5" id="KW-0067">ATP-binding</keyword>
<dbReference type="PROSITE" id="PS51794">
    <property type="entry name" value="DAC"/>
    <property type="match status" value="1"/>
</dbReference>
<keyword evidence="8" id="KW-1185">Reference proteome</keyword>
<evidence type="ECO:0000256" key="1">
    <source>
        <dbReference type="ARBA" id="ARBA00000877"/>
    </source>
</evidence>
<organism evidence="7 8">
    <name type="scientific">Paenibacillus radicis</name>
    <name type="common">ex Gao et al. 2016</name>
    <dbReference type="NCBI Taxonomy" id="1737354"/>
    <lineage>
        <taxon>Bacteria</taxon>
        <taxon>Bacillati</taxon>
        <taxon>Bacillota</taxon>
        <taxon>Bacilli</taxon>
        <taxon>Bacillales</taxon>
        <taxon>Paenibacillaceae</taxon>
        <taxon>Paenibacillus</taxon>
    </lineage>
</organism>
<dbReference type="Gene3D" id="3.40.1700.10">
    <property type="entry name" value="DNA integrity scanning protein, DisA, N-terminal domain"/>
    <property type="match status" value="1"/>
</dbReference>
<dbReference type="InterPro" id="IPR036888">
    <property type="entry name" value="DNA_integrity_DisA_N_sf"/>
</dbReference>
<evidence type="ECO:0000313" key="7">
    <source>
        <dbReference type="EMBL" id="GGG61904.1"/>
    </source>
</evidence>